<comment type="similarity">
    <text evidence="20">Belongs to the protein kinase superfamily. Tyr protein kinase family.</text>
</comment>
<dbReference type="SUPFAM" id="SSF56112">
    <property type="entry name" value="Protein kinase-like (PK-like)"/>
    <property type="match status" value="1"/>
</dbReference>
<evidence type="ECO:0000256" key="1">
    <source>
        <dbReference type="ARBA" id="ARBA00001947"/>
    </source>
</evidence>
<dbReference type="PRINTS" id="PR00401">
    <property type="entry name" value="SH2DOMAIN"/>
</dbReference>
<feature type="domain" description="SH2" evidence="22">
    <location>
        <begin position="262"/>
        <end position="361"/>
    </location>
</feature>
<dbReference type="EC" id="2.7.10.2" evidence="20"/>
<dbReference type="PROSITE" id="PS00109">
    <property type="entry name" value="PROTEIN_KINASE_TYR"/>
    <property type="match status" value="1"/>
</dbReference>
<evidence type="ECO:0000256" key="10">
    <source>
        <dbReference type="ARBA" id="ARBA00022833"/>
    </source>
</evidence>
<evidence type="ECO:0000259" key="25">
    <source>
        <dbReference type="PROSITE" id="PS50011"/>
    </source>
</evidence>
<evidence type="ECO:0000256" key="5">
    <source>
        <dbReference type="ARBA" id="ARBA00022707"/>
    </source>
</evidence>
<evidence type="ECO:0000256" key="6">
    <source>
        <dbReference type="ARBA" id="ARBA00022723"/>
    </source>
</evidence>
<dbReference type="InterPro" id="IPR001849">
    <property type="entry name" value="PH_domain"/>
</dbReference>
<dbReference type="SMART" id="SM00326">
    <property type="entry name" value="SH3"/>
    <property type="match status" value="1"/>
</dbReference>
<keyword evidence="4 20" id="KW-0808">Transferase</keyword>
<keyword evidence="13 20" id="KW-0829">Tyrosine-protein kinase</keyword>
<evidence type="ECO:0000259" key="22">
    <source>
        <dbReference type="PROSITE" id="PS50001"/>
    </source>
</evidence>
<dbReference type="InterPro" id="IPR001452">
    <property type="entry name" value="SH3_domain"/>
</dbReference>
<keyword evidence="10" id="KW-0862">Zinc</keyword>
<dbReference type="Pfam" id="PF00169">
    <property type="entry name" value="PH"/>
    <property type="match status" value="1"/>
</dbReference>
<evidence type="ECO:0000256" key="19">
    <source>
        <dbReference type="PROSITE-ProRule" id="PRU10141"/>
    </source>
</evidence>
<evidence type="ECO:0000256" key="20">
    <source>
        <dbReference type="RuleBase" id="RU362096"/>
    </source>
</evidence>
<evidence type="ECO:0000313" key="26">
    <source>
        <dbReference type="Ensembl" id="ENSFHEP00000001098.1"/>
    </source>
</evidence>
<dbReference type="InterPro" id="IPR036860">
    <property type="entry name" value="SH2_dom_sf"/>
</dbReference>
<keyword evidence="27" id="KW-1185">Reference proteome</keyword>
<dbReference type="InterPro" id="IPR001562">
    <property type="entry name" value="Znf_Btk_motif"/>
</dbReference>
<dbReference type="CDD" id="cd01238">
    <property type="entry name" value="PH_Btk"/>
    <property type="match status" value="1"/>
</dbReference>
<dbReference type="PROSITE" id="PS50001">
    <property type="entry name" value="SH2"/>
    <property type="match status" value="1"/>
</dbReference>
<protein>
    <recommendedName>
        <fullName evidence="20">Tyrosine-protein kinase</fullName>
        <ecNumber evidence="20">2.7.10.2</ecNumber>
    </recommendedName>
</protein>
<accession>A0A3Q2SPU2</accession>
<dbReference type="FunFam" id="3.30.200.20:FF:000053">
    <property type="entry name" value="Tyrosine-protein kinase"/>
    <property type="match status" value="1"/>
</dbReference>
<evidence type="ECO:0000256" key="21">
    <source>
        <dbReference type="SAM" id="MobiDB-lite"/>
    </source>
</evidence>
<feature type="binding site" evidence="19">
    <location>
        <position position="414"/>
    </location>
    <ligand>
        <name>ATP</name>
        <dbReference type="ChEBI" id="CHEBI:30616"/>
    </ligand>
</feature>
<keyword evidence="11 19" id="KW-0067">ATP-binding</keyword>
<dbReference type="GO" id="GO:0004715">
    <property type="term" value="F:non-membrane spanning protein tyrosine kinase activity"/>
    <property type="evidence" value="ECO:0007669"/>
    <property type="project" value="UniProtKB-EC"/>
</dbReference>
<dbReference type="Gene3D" id="3.30.505.10">
    <property type="entry name" value="SH2 domain"/>
    <property type="match status" value="1"/>
</dbReference>
<dbReference type="PROSITE" id="PS50011">
    <property type="entry name" value="PROTEIN_KINASE_DOM"/>
    <property type="match status" value="1"/>
</dbReference>
<dbReference type="Pfam" id="PF00779">
    <property type="entry name" value="BTK"/>
    <property type="match status" value="1"/>
</dbReference>
<evidence type="ECO:0000256" key="8">
    <source>
        <dbReference type="ARBA" id="ARBA00022771"/>
    </source>
</evidence>
<comment type="cofactor">
    <cofactor evidence="1">
        <name>Zn(2+)</name>
        <dbReference type="ChEBI" id="CHEBI:29105"/>
    </cofactor>
</comment>
<feature type="domain" description="Protein kinase" evidence="25">
    <location>
        <begin position="386"/>
        <end position="639"/>
    </location>
</feature>
<dbReference type="STRING" id="8078.ENSFHEP00000001098"/>
<dbReference type="Gene3D" id="1.10.510.10">
    <property type="entry name" value="Transferase(Phosphotransferase) domain 1"/>
    <property type="match status" value="1"/>
</dbReference>
<keyword evidence="3" id="KW-0597">Phosphoprotein</keyword>
<dbReference type="FunFam" id="2.30.29.30:FF:000244">
    <property type="entry name" value="Tyrosine-protein kinase"/>
    <property type="match status" value="1"/>
</dbReference>
<dbReference type="GeneTree" id="ENSGT00940000155951"/>
<dbReference type="GO" id="GO:0005524">
    <property type="term" value="F:ATP binding"/>
    <property type="evidence" value="ECO:0007669"/>
    <property type="project" value="UniProtKB-UniRule"/>
</dbReference>
<evidence type="ECO:0000256" key="3">
    <source>
        <dbReference type="ARBA" id="ARBA00022553"/>
    </source>
</evidence>
<proteinExistence type="inferred from homology"/>
<evidence type="ECO:0000256" key="15">
    <source>
        <dbReference type="ARBA" id="ARBA00051245"/>
    </source>
</evidence>
<evidence type="ECO:0000259" key="24">
    <source>
        <dbReference type="PROSITE" id="PS50003"/>
    </source>
</evidence>
<evidence type="ECO:0000256" key="14">
    <source>
        <dbReference type="ARBA" id="ARBA00023288"/>
    </source>
</evidence>
<dbReference type="SMART" id="SM00233">
    <property type="entry name" value="PH"/>
    <property type="match status" value="1"/>
</dbReference>
<evidence type="ECO:0000256" key="4">
    <source>
        <dbReference type="ARBA" id="ARBA00022679"/>
    </source>
</evidence>
<evidence type="ECO:0000256" key="12">
    <source>
        <dbReference type="ARBA" id="ARBA00022999"/>
    </source>
</evidence>
<dbReference type="Ensembl" id="ENSFHET00000014444.1">
    <property type="protein sequence ID" value="ENSFHEP00000001098.1"/>
    <property type="gene ID" value="ENSFHEG00000001851.1"/>
</dbReference>
<keyword evidence="5" id="KW-0519">Myristate</keyword>
<dbReference type="PANTHER" id="PTHR24418">
    <property type="entry name" value="TYROSINE-PROTEIN KINASE"/>
    <property type="match status" value="1"/>
</dbReference>
<dbReference type="InterPro" id="IPR011009">
    <property type="entry name" value="Kinase-like_dom_sf"/>
</dbReference>
<evidence type="ECO:0000256" key="18">
    <source>
        <dbReference type="PROSITE-ProRule" id="PRU00432"/>
    </source>
</evidence>
<keyword evidence="8 18" id="KW-0863">Zinc-finger</keyword>
<evidence type="ECO:0000313" key="27">
    <source>
        <dbReference type="Proteomes" id="UP000265000"/>
    </source>
</evidence>
<dbReference type="PRINTS" id="PR00109">
    <property type="entry name" value="TYRKINASE"/>
</dbReference>
<dbReference type="InterPro" id="IPR001245">
    <property type="entry name" value="Ser-Thr/Tyr_kinase_cat_dom"/>
</dbReference>
<dbReference type="GO" id="GO:0005829">
    <property type="term" value="C:cytosol"/>
    <property type="evidence" value="ECO:0007669"/>
    <property type="project" value="UniProtKB-ARBA"/>
</dbReference>
<reference evidence="26" key="1">
    <citation type="submission" date="2025-08" db="UniProtKB">
        <authorList>
            <consortium name="Ensembl"/>
        </authorList>
    </citation>
    <scope>IDENTIFICATION</scope>
</reference>
<dbReference type="InterPro" id="IPR036028">
    <property type="entry name" value="SH3-like_dom_sf"/>
</dbReference>
<dbReference type="PROSITE" id="PS50003">
    <property type="entry name" value="PH_DOMAIN"/>
    <property type="match status" value="1"/>
</dbReference>
<keyword evidence="14" id="KW-0449">Lipoprotein</keyword>
<dbReference type="Pfam" id="PF00018">
    <property type="entry name" value="SH3_1"/>
    <property type="match status" value="1"/>
</dbReference>
<dbReference type="SUPFAM" id="SSF50044">
    <property type="entry name" value="SH3-domain"/>
    <property type="match status" value="1"/>
</dbReference>
<dbReference type="FunFam" id="1.10.510.10:FF:000052">
    <property type="entry name" value="Tyrosine-protein kinase"/>
    <property type="match status" value="1"/>
</dbReference>
<evidence type="ECO:0000256" key="7">
    <source>
        <dbReference type="ARBA" id="ARBA00022741"/>
    </source>
</evidence>
<keyword evidence="7 19" id="KW-0547">Nucleotide-binding</keyword>
<feature type="domain" description="PH" evidence="24">
    <location>
        <begin position="4"/>
        <end position="112"/>
    </location>
</feature>
<dbReference type="Gene3D" id="2.30.30.40">
    <property type="entry name" value="SH3 Domains"/>
    <property type="match status" value="1"/>
</dbReference>
<keyword evidence="12 16" id="KW-0727">SH2 domain</keyword>
<dbReference type="Proteomes" id="UP000265000">
    <property type="component" value="Unplaced"/>
</dbReference>
<dbReference type="InterPro" id="IPR050198">
    <property type="entry name" value="Non-receptor_tyrosine_kinases"/>
</dbReference>
<dbReference type="InterPro" id="IPR000980">
    <property type="entry name" value="SH2"/>
</dbReference>
<dbReference type="PROSITE" id="PS50002">
    <property type="entry name" value="SH3"/>
    <property type="match status" value="1"/>
</dbReference>
<dbReference type="AlphaFoldDB" id="A0A3Q2SPU2"/>
<dbReference type="Gene3D" id="2.30.29.30">
    <property type="entry name" value="Pleckstrin-homology domain (PH domain)/Phosphotyrosine-binding domain (PTB)"/>
    <property type="match status" value="1"/>
</dbReference>
<dbReference type="Pfam" id="PF00017">
    <property type="entry name" value="SH2"/>
    <property type="match status" value="1"/>
</dbReference>
<dbReference type="GO" id="GO:0008270">
    <property type="term" value="F:zinc ion binding"/>
    <property type="evidence" value="ECO:0007669"/>
    <property type="project" value="UniProtKB-KW"/>
</dbReference>
<feature type="compositionally biased region" description="Acidic residues" evidence="21">
    <location>
        <begin position="177"/>
        <end position="195"/>
    </location>
</feature>
<sequence length="721" mass="82508">MSVAPLLQETLFKRSQQKKRTSPLNYKERVFVLTKTKLTYYEGRPEKKFKRGSIELSRIKCVEIVKNGGGIIIPCQNKYPFQVVYDTNTLYVFAPNQRSRTLWVLMLKQEIQNNAGVLMKFHPQFWLEGLWLCCRQADKQAPGCEEYNLFGDISRKPLPPIPGEEDNRRHGLPPIPQDDEDADEDEDDEEEGTGEEEVVVAMFDFPGLEPHDLKLVQGGEYVILEKCDANWYKARNQYGEEGYIPSNYVTEKTSGNLVQYVWFSKDVNRNMAEELLRKEDKEGAFIVRDSSYPSTYTVSLYTKSGSGDGGPIIKHYHIKQTQGIPRQYYLAEKHLFNSIPELIEYHRHNGAGLAARLRYPVGKKHKSAPSTAGFSYDMWEINPSELTFMKELGSGQYGQVRLGMWRAQHKVAIKAIREGAMYEEDFIEEAKIMMKLSHPKLVQLYGVCSQQKPIYIVTEFMQQGCLVNYLRQGRGSFSLGSLLSMCLDVCEGMEYLDANSFIHRDLAARNCLVNDALVVKVSDFGMARYVLDNQYTSTKGAKFPVKWSPPEVFNYCKFSSKSDVWSYGVLMWEVFTEGQMPFDQSLNHEVVTMVTSGHRLYRPKKATPALYDIMELCWNNRPEERPSFSELCLRLSDILEDDVLPSTRLPRLLLVAEGRKEAALNSCQKLPFVAVPLYFSVFNTGKLLHVSAAVHRPLLLISCFRTANTNRQHALTLNQLS</sequence>
<dbReference type="SMART" id="SM00107">
    <property type="entry name" value="BTK"/>
    <property type="match status" value="1"/>
</dbReference>
<feature type="region of interest" description="Disordered" evidence="21">
    <location>
        <begin position="155"/>
        <end position="195"/>
    </location>
</feature>
<reference evidence="26" key="2">
    <citation type="submission" date="2025-09" db="UniProtKB">
        <authorList>
            <consortium name="Ensembl"/>
        </authorList>
    </citation>
    <scope>IDENTIFICATION</scope>
</reference>
<evidence type="ECO:0000256" key="16">
    <source>
        <dbReference type="PROSITE-ProRule" id="PRU00191"/>
    </source>
</evidence>
<keyword evidence="9 20" id="KW-0418">Kinase</keyword>
<feature type="domain" description="SH3" evidence="23">
    <location>
        <begin position="194"/>
        <end position="254"/>
    </location>
</feature>
<dbReference type="InterPro" id="IPR011993">
    <property type="entry name" value="PH-like_dom_sf"/>
</dbReference>
<dbReference type="SMART" id="SM00252">
    <property type="entry name" value="SH2"/>
    <property type="match status" value="1"/>
</dbReference>
<evidence type="ECO:0000256" key="2">
    <source>
        <dbReference type="ARBA" id="ARBA00022443"/>
    </source>
</evidence>
<dbReference type="GO" id="GO:0035556">
    <property type="term" value="P:intracellular signal transduction"/>
    <property type="evidence" value="ECO:0007669"/>
    <property type="project" value="InterPro"/>
</dbReference>
<dbReference type="PROSITE" id="PS00107">
    <property type="entry name" value="PROTEIN_KINASE_ATP"/>
    <property type="match status" value="1"/>
</dbReference>
<dbReference type="InterPro" id="IPR000719">
    <property type="entry name" value="Prot_kinase_dom"/>
</dbReference>
<dbReference type="SUPFAM" id="SSF55550">
    <property type="entry name" value="SH2 domain"/>
    <property type="match status" value="1"/>
</dbReference>
<evidence type="ECO:0000256" key="13">
    <source>
        <dbReference type="ARBA" id="ARBA00023137"/>
    </source>
</evidence>
<dbReference type="InterPro" id="IPR008266">
    <property type="entry name" value="Tyr_kinase_AS"/>
</dbReference>
<dbReference type="InterPro" id="IPR020635">
    <property type="entry name" value="Tyr_kinase_cat_dom"/>
</dbReference>
<dbReference type="PROSITE" id="PS51113">
    <property type="entry name" value="ZF_BTK"/>
    <property type="match status" value="1"/>
</dbReference>
<dbReference type="SMART" id="SM00219">
    <property type="entry name" value="TyrKc"/>
    <property type="match status" value="1"/>
</dbReference>
<evidence type="ECO:0000256" key="9">
    <source>
        <dbReference type="ARBA" id="ARBA00022777"/>
    </source>
</evidence>
<evidence type="ECO:0000256" key="11">
    <source>
        <dbReference type="ARBA" id="ARBA00022840"/>
    </source>
</evidence>
<keyword evidence="2 17" id="KW-0728">SH3 domain</keyword>
<comment type="catalytic activity">
    <reaction evidence="15 20">
        <text>L-tyrosyl-[protein] + ATP = O-phospho-L-tyrosyl-[protein] + ADP + H(+)</text>
        <dbReference type="Rhea" id="RHEA:10596"/>
        <dbReference type="Rhea" id="RHEA-COMP:10136"/>
        <dbReference type="Rhea" id="RHEA-COMP:20101"/>
        <dbReference type="ChEBI" id="CHEBI:15378"/>
        <dbReference type="ChEBI" id="CHEBI:30616"/>
        <dbReference type="ChEBI" id="CHEBI:46858"/>
        <dbReference type="ChEBI" id="CHEBI:61978"/>
        <dbReference type="ChEBI" id="CHEBI:456216"/>
        <dbReference type="EC" id="2.7.10.2"/>
    </reaction>
</comment>
<dbReference type="InterPro" id="IPR017441">
    <property type="entry name" value="Protein_kinase_ATP_BS"/>
</dbReference>
<keyword evidence="6" id="KW-0479">Metal-binding</keyword>
<evidence type="ECO:0000256" key="17">
    <source>
        <dbReference type="PROSITE-ProRule" id="PRU00192"/>
    </source>
</evidence>
<name>A0A3Q2SPU2_FUNHE</name>
<dbReference type="Pfam" id="PF07714">
    <property type="entry name" value="PK_Tyr_Ser-Thr"/>
    <property type="match status" value="1"/>
</dbReference>
<organism evidence="26 27">
    <name type="scientific">Fundulus heteroclitus</name>
    <name type="common">Killifish</name>
    <name type="synonym">Mummichog</name>
    <dbReference type="NCBI Taxonomy" id="8078"/>
    <lineage>
        <taxon>Eukaryota</taxon>
        <taxon>Metazoa</taxon>
        <taxon>Chordata</taxon>
        <taxon>Craniata</taxon>
        <taxon>Vertebrata</taxon>
        <taxon>Euteleostomi</taxon>
        <taxon>Actinopterygii</taxon>
        <taxon>Neopterygii</taxon>
        <taxon>Teleostei</taxon>
        <taxon>Neoteleostei</taxon>
        <taxon>Acanthomorphata</taxon>
        <taxon>Ovalentaria</taxon>
        <taxon>Atherinomorphae</taxon>
        <taxon>Cyprinodontiformes</taxon>
        <taxon>Fundulidae</taxon>
        <taxon>Fundulus</taxon>
    </lineage>
</organism>
<dbReference type="SUPFAM" id="SSF50729">
    <property type="entry name" value="PH domain-like"/>
    <property type="match status" value="1"/>
</dbReference>
<evidence type="ECO:0000259" key="23">
    <source>
        <dbReference type="PROSITE" id="PS50002"/>
    </source>
</evidence>